<dbReference type="PRINTS" id="PR01036">
    <property type="entry name" value="TCRTETB"/>
</dbReference>
<feature type="compositionally biased region" description="Polar residues" evidence="9">
    <location>
        <begin position="1"/>
        <end position="40"/>
    </location>
</feature>
<evidence type="ECO:0000256" key="9">
    <source>
        <dbReference type="SAM" id="MobiDB-lite"/>
    </source>
</evidence>
<reference evidence="12 13" key="1">
    <citation type="submission" date="2015-01" db="EMBL/GenBank/DDBJ databases">
        <title>The Genome Sequence of Fonsecaea multimorphosa CBS 102226.</title>
        <authorList>
            <consortium name="The Broad Institute Genomics Platform"/>
            <person name="Cuomo C."/>
            <person name="de Hoog S."/>
            <person name="Gorbushina A."/>
            <person name="Stielow B."/>
            <person name="Teixiera M."/>
            <person name="Abouelleil A."/>
            <person name="Chapman S.B."/>
            <person name="Priest M."/>
            <person name="Young S.K."/>
            <person name="Wortman J."/>
            <person name="Nusbaum C."/>
            <person name="Birren B."/>
        </authorList>
    </citation>
    <scope>NUCLEOTIDE SEQUENCE [LARGE SCALE GENOMIC DNA]</scope>
    <source>
        <strain evidence="12 13">CBS 102226</strain>
    </source>
</reference>
<dbReference type="AlphaFoldDB" id="A0A0D2K3S4"/>
<name>A0A0D2K3S4_9EURO</name>
<keyword evidence="5 10" id="KW-0812">Transmembrane</keyword>
<keyword evidence="6 10" id="KW-1133">Transmembrane helix</keyword>
<feature type="transmembrane region" description="Helical" evidence="10">
    <location>
        <begin position="399"/>
        <end position="420"/>
    </location>
</feature>
<keyword evidence="8" id="KW-0325">Glycoprotein</keyword>
<feature type="transmembrane region" description="Helical" evidence="10">
    <location>
        <begin position="496"/>
        <end position="519"/>
    </location>
</feature>
<dbReference type="PANTHER" id="PTHR23501:SF199">
    <property type="entry name" value="MFS EFFLUX TRANSPORTER INPD-RELATED"/>
    <property type="match status" value="1"/>
</dbReference>
<dbReference type="FunFam" id="1.20.1720.10:FF:000012">
    <property type="entry name" value="MFS toxin efflux pump (AflT)"/>
    <property type="match status" value="1"/>
</dbReference>
<dbReference type="CDD" id="cd17502">
    <property type="entry name" value="MFS_Azr1_MDR_like"/>
    <property type="match status" value="1"/>
</dbReference>
<dbReference type="InterPro" id="IPR011701">
    <property type="entry name" value="MFS"/>
</dbReference>
<dbReference type="GO" id="GO:0005886">
    <property type="term" value="C:plasma membrane"/>
    <property type="evidence" value="ECO:0007669"/>
    <property type="project" value="UniProtKB-SubCell"/>
</dbReference>
<dbReference type="InterPro" id="IPR036259">
    <property type="entry name" value="MFS_trans_sf"/>
</dbReference>
<feature type="transmembrane region" description="Helical" evidence="10">
    <location>
        <begin position="329"/>
        <end position="348"/>
    </location>
</feature>
<organism evidence="12 13">
    <name type="scientific">Fonsecaea multimorphosa CBS 102226</name>
    <dbReference type="NCBI Taxonomy" id="1442371"/>
    <lineage>
        <taxon>Eukaryota</taxon>
        <taxon>Fungi</taxon>
        <taxon>Dikarya</taxon>
        <taxon>Ascomycota</taxon>
        <taxon>Pezizomycotina</taxon>
        <taxon>Eurotiomycetes</taxon>
        <taxon>Chaetothyriomycetidae</taxon>
        <taxon>Chaetothyriales</taxon>
        <taxon>Herpotrichiellaceae</taxon>
        <taxon>Fonsecaea</taxon>
    </lineage>
</organism>
<proteinExistence type="inferred from homology"/>
<sequence length="634" mass="67737">MGLFTKKTTSPASATLEPTNPNNVKSEDTTAVPSQNVSDTDSLEKSRDVETTVVDEKGSETQQGMGDAARGTNPTAIPSEGTPYHPSETGGKTQEDVQVQSDAKSTTSASVVVPAGVSAEDEDEIVYPGGLKLGLITLALCLSVFLVALDNTIIATAIPKITDHFNSLGDVGWYGSSYLLTTCALQLFFGKLYTFYSIKTVYLVSIVIFEVGSAVCGGAPTSDALIVGRAIAGVGSAGIFSGALVIIAYTVPLVKRPIYTGVIGAMYGIASIAGPLLGGAFTDGPGWRWCFYINLPLGGITLVVIFFFFHSPVRKAEKKVPWRERAHQLDLVGTALFIVDIVVCLLALQWGGSKYPWSNWRIILCLTLFGVLTIVFIIHQYFMKEFGTIPFNIITQRSVASAAWFAFALGAAFFVLIYWVPIWFQAIKGASAFKSGIMCLPMVLALVIANILTGVGTTTIGYYTPFYYGSVVLSTIGAGLLTTFETTTGHEKWIGYQIIYGFGVGLGMQQALITVQAVLPLKDVPTGTAMVMFMQTFGGALFVSVAQNIFNNRLMSEIPKQAPGINPAIILHVGATSLKNEIPKAALHGVQTAYNTSLTQTWYIAVAMTCLQIIGAVFVEWKSVKGMKPGGVAA</sequence>
<evidence type="ECO:0000259" key="11">
    <source>
        <dbReference type="PROSITE" id="PS50850"/>
    </source>
</evidence>
<feature type="compositionally biased region" description="Basic and acidic residues" evidence="9">
    <location>
        <begin position="42"/>
        <end position="59"/>
    </location>
</feature>
<feature type="region of interest" description="Disordered" evidence="9">
    <location>
        <begin position="1"/>
        <end position="104"/>
    </location>
</feature>
<evidence type="ECO:0000256" key="2">
    <source>
        <dbReference type="ARBA" id="ARBA00007520"/>
    </source>
</evidence>
<dbReference type="RefSeq" id="XP_016631957.1">
    <property type="nucleotide sequence ID" value="XM_016777112.1"/>
</dbReference>
<feature type="transmembrane region" description="Helical" evidence="10">
    <location>
        <begin position="226"/>
        <end position="251"/>
    </location>
</feature>
<dbReference type="Proteomes" id="UP000053411">
    <property type="component" value="Unassembled WGS sequence"/>
</dbReference>
<evidence type="ECO:0000256" key="10">
    <source>
        <dbReference type="SAM" id="Phobius"/>
    </source>
</evidence>
<protein>
    <recommendedName>
        <fullName evidence="11">Major facilitator superfamily (MFS) profile domain-containing protein</fullName>
    </recommendedName>
</protein>
<evidence type="ECO:0000313" key="13">
    <source>
        <dbReference type="Proteomes" id="UP000053411"/>
    </source>
</evidence>
<feature type="transmembrane region" description="Helical" evidence="10">
    <location>
        <begin position="601"/>
        <end position="619"/>
    </location>
</feature>
<feature type="transmembrane region" description="Helical" evidence="10">
    <location>
        <begin position="258"/>
        <end position="277"/>
    </location>
</feature>
<comment type="subcellular location">
    <subcellularLocation>
        <location evidence="1">Cell membrane</location>
        <topology evidence="1">Multi-pass membrane protein</topology>
    </subcellularLocation>
</comment>
<evidence type="ECO:0000256" key="5">
    <source>
        <dbReference type="ARBA" id="ARBA00022692"/>
    </source>
</evidence>
<feature type="transmembrane region" description="Helical" evidence="10">
    <location>
        <begin position="201"/>
        <end position="220"/>
    </location>
</feature>
<dbReference type="Gene3D" id="1.20.1250.20">
    <property type="entry name" value="MFS general substrate transporter like domains"/>
    <property type="match status" value="1"/>
</dbReference>
<feature type="domain" description="Major facilitator superfamily (MFS) profile" evidence="11">
    <location>
        <begin position="136"/>
        <end position="624"/>
    </location>
</feature>
<dbReference type="SUPFAM" id="SSF103473">
    <property type="entry name" value="MFS general substrate transporter"/>
    <property type="match status" value="1"/>
</dbReference>
<dbReference type="GeneID" id="27712358"/>
<dbReference type="EMBL" id="KN848073">
    <property type="protein sequence ID" value="KIX97834.1"/>
    <property type="molecule type" value="Genomic_DNA"/>
</dbReference>
<dbReference type="Pfam" id="PF07690">
    <property type="entry name" value="MFS_1"/>
    <property type="match status" value="1"/>
</dbReference>
<evidence type="ECO:0000313" key="12">
    <source>
        <dbReference type="EMBL" id="KIX97834.1"/>
    </source>
</evidence>
<accession>A0A0D2K3S4</accession>
<feature type="transmembrane region" description="Helical" evidence="10">
    <location>
        <begin position="531"/>
        <end position="550"/>
    </location>
</feature>
<keyword evidence="13" id="KW-1185">Reference proteome</keyword>
<feature type="transmembrane region" description="Helical" evidence="10">
    <location>
        <begin position="360"/>
        <end position="378"/>
    </location>
</feature>
<dbReference type="VEuPathDB" id="FungiDB:Z520_06612"/>
<dbReference type="Gene3D" id="1.20.1720.10">
    <property type="entry name" value="Multidrug resistance protein D"/>
    <property type="match status" value="1"/>
</dbReference>
<evidence type="ECO:0000256" key="8">
    <source>
        <dbReference type="ARBA" id="ARBA00023180"/>
    </source>
</evidence>
<evidence type="ECO:0000256" key="4">
    <source>
        <dbReference type="ARBA" id="ARBA00022475"/>
    </source>
</evidence>
<gene>
    <name evidence="12" type="ORF">Z520_06612</name>
</gene>
<dbReference type="FunFam" id="1.20.1250.20:FF:000196">
    <property type="entry name" value="MFS toxin efflux pump (AflT)"/>
    <property type="match status" value="1"/>
</dbReference>
<dbReference type="InterPro" id="IPR020846">
    <property type="entry name" value="MFS_dom"/>
</dbReference>
<comment type="similarity">
    <text evidence="2">Belongs to the major facilitator superfamily. TCR/Tet family.</text>
</comment>
<evidence type="ECO:0000256" key="6">
    <source>
        <dbReference type="ARBA" id="ARBA00022989"/>
    </source>
</evidence>
<evidence type="ECO:0000256" key="3">
    <source>
        <dbReference type="ARBA" id="ARBA00022448"/>
    </source>
</evidence>
<dbReference type="OrthoDB" id="10021397at2759"/>
<dbReference type="FunFam" id="1.20.1250.20:FF:000489">
    <property type="entry name" value="MFS general substrate transporter"/>
    <property type="match status" value="1"/>
</dbReference>
<feature type="transmembrane region" description="Helical" evidence="10">
    <location>
        <begin position="289"/>
        <end position="309"/>
    </location>
</feature>
<dbReference type="GO" id="GO:0022857">
    <property type="term" value="F:transmembrane transporter activity"/>
    <property type="evidence" value="ECO:0007669"/>
    <property type="project" value="InterPro"/>
</dbReference>
<keyword evidence="4" id="KW-1003">Cell membrane</keyword>
<dbReference type="PANTHER" id="PTHR23501">
    <property type="entry name" value="MAJOR FACILITATOR SUPERFAMILY"/>
    <property type="match status" value="1"/>
</dbReference>
<feature type="transmembrane region" description="Helical" evidence="10">
    <location>
        <begin position="135"/>
        <end position="159"/>
    </location>
</feature>
<feature type="transmembrane region" description="Helical" evidence="10">
    <location>
        <begin position="465"/>
        <end position="484"/>
    </location>
</feature>
<evidence type="ECO:0000256" key="7">
    <source>
        <dbReference type="ARBA" id="ARBA00023136"/>
    </source>
</evidence>
<keyword evidence="3" id="KW-0813">Transport</keyword>
<feature type="transmembrane region" description="Helical" evidence="10">
    <location>
        <begin position="432"/>
        <end position="453"/>
    </location>
</feature>
<feature type="compositionally biased region" description="Polar residues" evidence="9">
    <location>
        <begin position="90"/>
        <end position="102"/>
    </location>
</feature>
<keyword evidence="7 10" id="KW-0472">Membrane</keyword>
<evidence type="ECO:0000256" key="1">
    <source>
        <dbReference type="ARBA" id="ARBA00004651"/>
    </source>
</evidence>
<dbReference type="PROSITE" id="PS50850">
    <property type="entry name" value="MFS"/>
    <property type="match status" value="1"/>
</dbReference>
<feature type="transmembrane region" description="Helical" evidence="10">
    <location>
        <begin position="171"/>
        <end position="189"/>
    </location>
</feature>